<dbReference type="Gene3D" id="3.40.30.10">
    <property type="entry name" value="Glutaredoxin"/>
    <property type="match status" value="1"/>
</dbReference>
<dbReference type="CDD" id="cd00051">
    <property type="entry name" value="EFh"/>
    <property type="match status" value="1"/>
</dbReference>
<evidence type="ECO:0000256" key="3">
    <source>
        <dbReference type="ARBA" id="ARBA00022837"/>
    </source>
</evidence>
<dbReference type="Pfam" id="PF13499">
    <property type="entry name" value="EF-hand_7"/>
    <property type="match status" value="1"/>
</dbReference>
<evidence type="ECO:0000259" key="10">
    <source>
        <dbReference type="PROSITE" id="PS50404"/>
    </source>
</evidence>
<feature type="transmembrane region" description="Helical" evidence="8">
    <location>
        <begin position="730"/>
        <end position="752"/>
    </location>
</feature>
<proteinExistence type="predicted"/>
<feature type="transmembrane region" description="Helical" evidence="8">
    <location>
        <begin position="625"/>
        <end position="646"/>
    </location>
</feature>
<dbReference type="PROSITE" id="PS50222">
    <property type="entry name" value="EF_HAND_2"/>
    <property type="match status" value="2"/>
</dbReference>
<feature type="domain" description="EF-hand" evidence="9">
    <location>
        <begin position="906"/>
        <end position="941"/>
    </location>
</feature>
<feature type="domain" description="GST N-terminal" evidence="10">
    <location>
        <begin position="25"/>
        <end position="133"/>
    </location>
</feature>
<dbReference type="Proteomes" id="UP001178507">
    <property type="component" value="Unassembled WGS sequence"/>
</dbReference>
<dbReference type="EMBL" id="CAUJNA010000713">
    <property type="protein sequence ID" value="CAJ1380456.1"/>
    <property type="molecule type" value="Genomic_DNA"/>
</dbReference>
<comment type="subcellular location">
    <subcellularLocation>
        <location evidence="1">Membrane</location>
        <topology evidence="1">Multi-pass membrane protein</topology>
    </subcellularLocation>
</comment>
<dbReference type="InterPro" id="IPR011992">
    <property type="entry name" value="EF-hand-dom_pair"/>
</dbReference>
<protein>
    <submittedName>
        <fullName evidence="11">Uncharacterized protein</fullName>
    </submittedName>
</protein>
<keyword evidence="12" id="KW-1185">Reference proteome</keyword>
<feature type="compositionally biased region" description="Acidic residues" evidence="7">
    <location>
        <begin position="979"/>
        <end position="996"/>
    </location>
</feature>
<evidence type="ECO:0000256" key="8">
    <source>
        <dbReference type="SAM" id="Phobius"/>
    </source>
</evidence>
<dbReference type="GO" id="GO:0001518">
    <property type="term" value="C:voltage-gated sodium channel complex"/>
    <property type="evidence" value="ECO:0007669"/>
    <property type="project" value="TreeGrafter"/>
</dbReference>
<evidence type="ECO:0000256" key="6">
    <source>
        <dbReference type="SAM" id="Coils"/>
    </source>
</evidence>
<feature type="transmembrane region" description="Helical" evidence="8">
    <location>
        <begin position="706"/>
        <end position="724"/>
    </location>
</feature>
<dbReference type="InterPro" id="IPR005821">
    <property type="entry name" value="Ion_trans_dom"/>
</dbReference>
<dbReference type="InterPro" id="IPR036249">
    <property type="entry name" value="Thioredoxin-like_sf"/>
</dbReference>
<feature type="region of interest" description="Disordered" evidence="7">
    <location>
        <begin position="976"/>
        <end position="996"/>
    </location>
</feature>
<dbReference type="InterPro" id="IPR004045">
    <property type="entry name" value="Glutathione_S-Trfase_N"/>
</dbReference>
<dbReference type="CDD" id="cd00299">
    <property type="entry name" value="GST_C_family"/>
    <property type="match status" value="1"/>
</dbReference>
<evidence type="ECO:0000313" key="11">
    <source>
        <dbReference type="EMBL" id="CAJ1380456.1"/>
    </source>
</evidence>
<feature type="transmembrane region" description="Helical" evidence="8">
    <location>
        <begin position="814"/>
        <end position="838"/>
    </location>
</feature>
<evidence type="ECO:0000313" key="12">
    <source>
        <dbReference type="Proteomes" id="UP001178507"/>
    </source>
</evidence>
<dbReference type="InterPro" id="IPR018247">
    <property type="entry name" value="EF_Hand_1_Ca_BS"/>
</dbReference>
<feature type="transmembrane region" description="Helical" evidence="8">
    <location>
        <begin position="666"/>
        <end position="686"/>
    </location>
</feature>
<feature type="transmembrane region" description="Helical" evidence="8">
    <location>
        <begin position="591"/>
        <end position="613"/>
    </location>
</feature>
<dbReference type="Gene3D" id="1.20.120.350">
    <property type="entry name" value="Voltage-gated potassium channels. Chain C"/>
    <property type="match status" value="1"/>
</dbReference>
<dbReference type="InterPro" id="IPR036282">
    <property type="entry name" value="Glutathione-S-Trfase_C_sf"/>
</dbReference>
<dbReference type="InterPro" id="IPR043203">
    <property type="entry name" value="VGCC_Ca_Na"/>
</dbReference>
<comment type="caution">
    <text evidence="11">The sequence shown here is derived from an EMBL/GenBank/DDBJ whole genome shotgun (WGS) entry which is preliminary data.</text>
</comment>
<feature type="domain" description="EF-hand" evidence="9">
    <location>
        <begin position="863"/>
        <end position="898"/>
    </location>
</feature>
<keyword evidence="3" id="KW-0106">Calcium</keyword>
<gene>
    <name evidence="11" type="ORF">EVOR1521_LOCUS8390</name>
</gene>
<keyword evidence="4 8" id="KW-1133">Transmembrane helix</keyword>
<dbReference type="SUPFAM" id="SSF47473">
    <property type="entry name" value="EF-hand"/>
    <property type="match status" value="1"/>
</dbReference>
<reference evidence="11" key="1">
    <citation type="submission" date="2023-08" db="EMBL/GenBank/DDBJ databases">
        <authorList>
            <person name="Chen Y."/>
            <person name="Shah S."/>
            <person name="Dougan E. K."/>
            <person name="Thang M."/>
            <person name="Chan C."/>
        </authorList>
    </citation>
    <scope>NUCLEOTIDE SEQUENCE</scope>
</reference>
<dbReference type="InterPro" id="IPR027359">
    <property type="entry name" value="Volt_channel_dom_sf"/>
</dbReference>
<evidence type="ECO:0000259" key="9">
    <source>
        <dbReference type="PROSITE" id="PS50222"/>
    </source>
</evidence>
<dbReference type="Pfam" id="PF13409">
    <property type="entry name" value="GST_N_2"/>
    <property type="match status" value="1"/>
</dbReference>
<dbReference type="Gene3D" id="1.10.238.10">
    <property type="entry name" value="EF-hand"/>
    <property type="match status" value="1"/>
</dbReference>
<keyword evidence="6" id="KW-0175">Coiled coil</keyword>
<dbReference type="GO" id="GO:0005248">
    <property type="term" value="F:voltage-gated sodium channel activity"/>
    <property type="evidence" value="ECO:0007669"/>
    <property type="project" value="TreeGrafter"/>
</dbReference>
<name>A0AA36I532_9DINO</name>
<dbReference type="CDD" id="cd00570">
    <property type="entry name" value="GST_N_family"/>
    <property type="match status" value="1"/>
</dbReference>
<dbReference type="GO" id="GO:0005509">
    <property type="term" value="F:calcium ion binding"/>
    <property type="evidence" value="ECO:0007669"/>
    <property type="project" value="InterPro"/>
</dbReference>
<evidence type="ECO:0000256" key="4">
    <source>
        <dbReference type="ARBA" id="ARBA00022989"/>
    </source>
</evidence>
<evidence type="ECO:0000256" key="2">
    <source>
        <dbReference type="ARBA" id="ARBA00022692"/>
    </source>
</evidence>
<evidence type="ECO:0000256" key="5">
    <source>
        <dbReference type="ARBA" id="ARBA00023136"/>
    </source>
</evidence>
<feature type="coiled-coil region" evidence="6">
    <location>
        <begin position="428"/>
        <end position="455"/>
    </location>
</feature>
<organism evidence="11 12">
    <name type="scientific">Effrenium voratum</name>
    <dbReference type="NCBI Taxonomy" id="2562239"/>
    <lineage>
        <taxon>Eukaryota</taxon>
        <taxon>Sar</taxon>
        <taxon>Alveolata</taxon>
        <taxon>Dinophyceae</taxon>
        <taxon>Suessiales</taxon>
        <taxon>Symbiodiniaceae</taxon>
        <taxon>Effrenium</taxon>
    </lineage>
</organism>
<dbReference type="SUPFAM" id="SSF52833">
    <property type="entry name" value="Thioredoxin-like"/>
    <property type="match status" value="1"/>
</dbReference>
<dbReference type="AlphaFoldDB" id="A0AA36I532"/>
<dbReference type="Pfam" id="PF00520">
    <property type="entry name" value="Ion_trans"/>
    <property type="match status" value="1"/>
</dbReference>
<evidence type="ECO:0000256" key="1">
    <source>
        <dbReference type="ARBA" id="ARBA00004141"/>
    </source>
</evidence>
<dbReference type="PANTHER" id="PTHR10037">
    <property type="entry name" value="VOLTAGE-GATED CATION CHANNEL CALCIUM AND SODIUM"/>
    <property type="match status" value="1"/>
</dbReference>
<sequence>MDLGHTLEDLEKLGVTGKVINNGKPRFDLFHFEWSICSWKVRAVLSAKGVPWRSWTLDPAKRHHYHPAYVRLRALGHFEGALVGEVFNGSSGATSQGFDPLAVPTLVDREKKTVVVDSKAICQYLDQELPLVPLTYPEWEVLINKHLDLVDETPHMGLIYGLHFADDIRDPVVLKYAQLMKGARGGQLAAVGQRLGGELPPQLRGFYEAKRRKIRMASETLSRAAVLEMHQKVQEILGILEQDLRAIGNLGDFFCGTLSLVDVFWHSSLLRLFELGFDGWFSKDRLPRVHAQLWQQRGGRSELYAMRILRDPVLARATYLWPYKPVTGNVRKLMSETVPLKAAFLNSCSKITLSLVPLNQKRLQMAMRHQVPIRFRQFQSTTSALKFGGRWGTMLLDSERGKQVRPINPSRMLDMSSTLNKPLQGPQQQGMREEMKNLQNSMEQYFNRQELLLQDLSAQIRSSVDRSKENRFFQPRPTCRTKNFVSSSALNINRVETERASRTQVAKTAALSPMKKSGSQLEKVVSEPMENKRRSARMSFARTFFTEHMMRANAAAAQEFFNSPMTTAELGEPSFCGRVRRCSRAIVSAPITAHLVMFLILLNLVMLGVEVDVAASLGVDDVPGYFEVMNVIIVVVFVAELMLNFIGFGFQRFFCGPDCWWNCFDFAIIGLSVCETVVQLWAPGLVDEMRYMRFLRLARALRGMRVVKLLRYVSALRTLIFSIISTTGSLMWTLVLLILLFYSFGVILTQIVTDHCRQVTILQTGDKNAVPTCPAELERFWSSISESMLTLYMAISGGVSWIEPLQPLREVSELAVFCLLLYVVLTVFAVLNVVTGVFCHTAIESATADKEIVVMSQMQKQAAQVSALREMFKEMDKDGSGVVSVEELKGALGSEKVSSFLESMDIATTDVWTLFMIIDQDQNGLIDIDEFVNGCMQLHGPAKSIQLARMSHENKVTRQSIKKLINEIIELRSEVQNLTEEDGSDGSDASQEEEES</sequence>
<keyword evidence="5 8" id="KW-0472">Membrane</keyword>
<dbReference type="InterPro" id="IPR002048">
    <property type="entry name" value="EF_hand_dom"/>
</dbReference>
<dbReference type="SMART" id="SM00054">
    <property type="entry name" value="EFh"/>
    <property type="match status" value="2"/>
</dbReference>
<dbReference type="Gene3D" id="1.10.287.70">
    <property type="match status" value="1"/>
</dbReference>
<accession>A0AA36I532</accession>
<evidence type="ECO:0000256" key="7">
    <source>
        <dbReference type="SAM" id="MobiDB-lite"/>
    </source>
</evidence>
<dbReference type="PROSITE" id="PS50404">
    <property type="entry name" value="GST_NTER"/>
    <property type="match status" value="1"/>
</dbReference>
<dbReference type="PANTHER" id="PTHR10037:SF62">
    <property type="entry name" value="SODIUM CHANNEL PROTEIN 60E"/>
    <property type="match status" value="1"/>
</dbReference>
<dbReference type="PROSITE" id="PS00018">
    <property type="entry name" value="EF_HAND_1"/>
    <property type="match status" value="2"/>
</dbReference>
<keyword evidence="2 8" id="KW-0812">Transmembrane</keyword>
<dbReference type="SUPFAM" id="SSF47616">
    <property type="entry name" value="GST C-terminal domain-like"/>
    <property type="match status" value="1"/>
</dbReference>
<dbReference type="SUPFAM" id="SSF81324">
    <property type="entry name" value="Voltage-gated potassium channels"/>
    <property type="match status" value="1"/>
</dbReference>